<dbReference type="Pfam" id="PF03992">
    <property type="entry name" value="ABM"/>
    <property type="match status" value="1"/>
</dbReference>
<proteinExistence type="predicted"/>
<dbReference type="GO" id="GO:0004497">
    <property type="term" value="F:monooxygenase activity"/>
    <property type="evidence" value="ECO:0007669"/>
    <property type="project" value="UniProtKB-KW"/>
</dbReference>
<sequence length="95" mass="11105">MIYANIWLTVKDPADIDEIRELLRQQARLSRQEPGCERFEVYQSNNDPKVFLLVERWATPEALDAHRKATAYTTIYQPKVLPKVERVPHPSTLVE</sequence>
<keyword evidence="2" id="KW-0560">Oxidoreductase</keyword>
<evidence type="ECO:0000259" key="1">
    <source>
        <dbReference type="PROSITE" id="PS51725"/>
    </source>
</evidence>
<name>A0A7C4LP41_9PLAN</name>
<dbReference type="InterPro" id="IPR011008">
    <property type="entry name" value="Dimeric_a/b-barrel"/>
</dbReference>
<organism evidence="2">
    <name type="scientific">Schlesneria paludicola</name>
    <dbReference type="NCBI Taxonomy" id="360056"/>
    <lineage>
        <taxon>Bacteria</taxon>
        <taxon>Pseudomonadati</taxon>
        <taxon>Planctomycetota</taxon>
        <taxon>Planctomycetia</taxon>
        <taxon>Planctomycetales</taxon>
        <taxon>Planctomycetaceae</taxon>
        <taxon>Schlesneria</taxon>
    </lineage>
</organism>
<comment type="caution">
    <text evidence="2">The sequence shown here is derived from an EMBL/GenBank/DDBJ whole genome shotgun (WGS) entry which is preliminary data.</text>
</comment>
<accession>A0A7C4LP41</accession>
<dbReference type="AlphaFoldDB" id="A0A7C4LP41"/>
<gene>
    <name evidence="2" type="ORF">ENS64_15140</name>
</gene>
<feature type="domain" description="ABM" evidence="1">
    <location>
        <begin position="2"/>
        <end position="94"/>
    </location>
</feature>
<dbReference type="EMBL" id="DSVQ01000018">
    <property type="protein sequence ID" value="HGT40578.1"/>
    <property type="molecule type" value="Genomic_DNA"/>
</dbReference>
<keyword evidence="2" id="KW-0503">Monooxygenase</keyword>
<protein>
    <submittedName>
        <fullName evidence="2">Antibiotic biosynthesis monooxygenase</fullName>
    </submittedName>
</protein>
<evidence type="ECO:0000313" key="2">
    <source>
        <dbReference type="EMBL" id="HGT40578.1"/>
    </source>
</evidence>
<reference evidence="2" key="1">
    <citation type="journal article" date="2020" name="mSystems">
        <title>Genome- and Community-Level Interaction Insights into Carbon Utilization and Element Cycling Functions of Hydrothermarchaeota in Hydrothermal Sediment.</title>
        <authorList>
            <person name="Zhou Z."/>
            <person name="Liu Y."/>
            <person name="Xu W."/>
            <person name="Pan J."/>
            <person name="Luo Z.H."/>
            <person name="Li M."/>
        </authorList>
    </citation>
    <scope>NUCLEOTIDE SEQUENCE [LARGE SCALE GENOMIC DNA]</scope>
    <source>
        <strain evidence="2">SpSt-508</strain>
    </source>
</reference>
<dbReference type="SUPFAM" id="SSF54909">
    <property type="entry name" value="Dimeric alpha+beta barrel"/>
    <property type="match status" value="1"/>
</dbReference>
<dbReference type="InterPro" id="IPR007138">
    <property type="entry name" value="ABM_dom"/>
</dbReference>
<dbReference type="Gene3D" id="3.30.70.100">
    <property type="match status" value="1"/>
</dbReference>
<dbReference type="PROSITE" id="PS51725">
    <property type="entry name" value="ABM"/>
    <property type="match status" value="1"/>
</dbReference>